<reference evidence="1 2" key="1">
    <citation type="submission" date="2019-06" db="EMBL/GenBank/DDBJ databases">
        <title>A chromosomal-level reference genome of Carpinus fangiana (Coryloideae, Betulaceae).</title>
        <authorList>
            <person name="Yang X."/>
            <person name="Wang Z."/>
            <person name="Zhang L."/>
            <person name="Hao G."/>
            <person name="Liu J."/>
            <person name="Yang Y."/>
        </authorList>
    </citation>
    <scope>NUCLEOTIDE SEQUENCE [LARGE SCALE GENOMIC DNA]</scope>
    <source>
        <strain evidence="1">Cfa_2016G</strain>
        <tissue evidence="1">Leaf</tissue>
    </source>
</reference>
<accession>A0A5N6KU63</accession>
<dbReference type="AlphaFoldDB" id="A0A5N6KU63"/>
<keyword evidence="2" id="KW-1185">Reference proteome</keyword>
<evidence type="ECO:0000313" key="2">
    <source>
        <dbReference type="Proteomes" id="UP000327013"/>
    </source>
</evidence>
<sequence length="65" mass="7056">MACITGSSDHISLAAGSTQRHTLDVPLYPTQSSSYFCFILRDCPLLPNLSNICPVLQTRDGGDEK</sequence>
<organism evidence="1 2">
    <name type="scientific">Carpinus fangiana</name>
    <dbReference type="NCBI Taxonomy" id="176857"/>
    <lineage>
        <taxon>Eukaryota</taxon>
        <taxon>Viridiplantae</taxon>
        <taxon>Streptophyta</taxon>
        <taxon>Embryophyta</taxon>
        <taxon>Tracheophyta</taxon>
        <taxon>Spermatophyta</taxon>
        <taxon>Magnoliopsida</taxon>
        <taxon>eudicotyledons</taxon>
        <taxon>Gunneridae</taxon>
        <taxon>Pentapetalae</taxon>
        <taxon>rosids</taxon>
        <taxon>fabids</taxon>
        <taxon>Fagales</taxon>
        <taxon>Betulaceae</taxon>
        <taxon>Carpinus</taxon>
    </lineage>
</organism>
<comment type="caution">
    <text evidence="1">The sequence shown here is derived from an EMBL/GenBank/DDBJ whole genome shotgun (WGS) entry which is preliminary data.</text>
</comment>
<protein>
    <submittedName>
        <fullName evidence="1">Uncharacterized protein</fullName>
    </submittedName>
</protein>
<name>A0A5N6KU63_9ROSI</name>
<evidence type="ECO:0000313" key="1">
    <source>
        <dbReference type="EMBL" id="KAB8346046.1"/>
    </source>
</evidence>
<dbReference type="EMBL" id="VIBQ01000013">
    <property type="protein sequence ID" value="KAB8346046.1"/>
    <property type="molecule type" value="Genomic_DNA"/>
</dbReference>
<gene>
    <name evidence="1" type="ORF">FH972_023098</name>
</gene>
<dbReference type="Proteomes" id="UP000327013">
    <property type="component" value="Unassembled WGS sequence"/>
</dbReference>
<proteinExistence type="predicted"/>